<dbReference type="STRING" id="44933.SAMN05660971_01326"/>
<dbReference type="EMBL" id="BJXU01000034">
    <property type="protein sequence ID" value="GEN23131.1"/>
    <property type="molecule type" value="Genomic_DNA"/>
</dbReference>
<organism evidence="2 3">
    <name type="scientific">Halomonas cupida</name>
    <dbReference type="NCBI Taxonomy" id="44933"/>
    <lineage>
        <taxon>Bacteria</taxon>
        <taxon>Pseudomonadati</taxon>
        <taxon>Pseudomonadota</taxon>
        <taxon>Gammaproteobacteria</taxon>
        <taxon>Oceanospirillales</taxon>
        <taxon>Halomonadaceae</taxon>
        <taxon>Halomonas</taxon>
    </lineage>
</organism>
<keyword evidence="4" id="KW-1185">Reference proteome</keyword>
<evidence type="ECO:0000313" key="3">
    <source>
        <dbReference type="Proteomes" id="UP000184123"/>
    </source>
</evidence>
<reference evidence="1 4" key="2">
    <citation type="submission" date="2019-07" db="EMBL/GenBank/DDBJ databases">
        <title>Whole genome shotgun sequence of Halomonas cupida NBRC 102219.</title>
        <authorList>
            <person name="Hosoyama A."/>
            <person name="Uohara A."/>
            <person name="Ohji S."/>
            <person name="Ichikawa N."/>
        </authorList>
    </citation>
    <scope>NUCLEOTIDE SEQUENCE [LARGE SCALE GENOMIC DNA]</scope>
    <source>
        <strain evidence="1 4">NBRC 102219</strain>
    </source>
</reference>
<dbReference type="RefSeq" id="WP_073434253.1">
    <property type="nucleotide sequence ID" value="NZ_BJXU01000034.1"/>
</dbReference>
<proteinExistence type="predicted"/>
<gene>
    <name evidence="1" type="ORF">HCU01_10800</name>
    <name evidence="2" type="ORF">SAMN05660971_01326</name>
</gene>
<dbReference type="AlphaFoldDB" id="A0A1M7DFZ5"/>
<protein>
    <submittedName>
        <fullName evidence="2">Uncharacterized protein</fullName>
    </submittedName>
</protein>
<dbReference type="OrthoDB" id="6183344at2"/>
<reference evidence="2 3" key="1">
    <citation type="submission" date="2016-11" db="EMBL/GenBank/DDBJ databases">
        <authorList>
            <person name="Jaros S."/>
            <person name="Januszkiewicz K."/>
            <person name="Wedrychowicz H."/>
        </authorList>
    </citation>
    <scope>NUCLEOTIDE SEQUENCE [LARGE SCALE GENOMIC DNA]</scope>
    <source>
        <strain evidence="2 3">DSM 4740</strain>
    </source>
</reference>
<dbReference type="Proteomes" id="UP000184123">
    <property type="component" value="Unassembled WGS sequence"/>
</dbReference>
<evidence type="ECO:0000313" key="4">
    <source>
        <dbReference type="Proteomes" id="UP000321726"/>
    </source>
</evidence>
<dbReference type="EMBL" id="FRCA01000003">
    <property type="protein sequence ID" value="SHL78441.1"/>
    <property type="molecule type" value="Genomic_DNA"/>
</dbReference>
<sequence length="254" mass="28238">MSDYLNHQIAAEDLDVILAALRLLQRTIDLEIPDAIQEIGGESLKTVDIDDLCERLNLDGQPSEQDDRDILIKRFRAELSRPEWNSDTAANMATALADAGWSIFHPGHEGWYLEVVDGAYSVVAKPDGPFRSNAEAMSAIARQFAAGSRWHGQVLEMIGMTACGHGKPILRVIGFGPNAQDVVVANDLMPERSLEVGRRPELGVWSIFRRDPQSFEAEWIADRGECRSALKYCADRLGADINDETVESFITHFQ</sequence>
<accession>A0A1M7DFZ5</accession>
<dbReference type="Proteomes" id="UP000321726">
    <property type="component" value="Unassembled WGS sequence"/>
</dbReference>
<name>A0A1M7DFZ5_9GAMM</name>
<evidence type="ECO:0000313" key="2">
    <source>
        <dbReference type="EMBL" id="SHL78441.1"/>
    </source>
</evidence>
<evidence type="ECO:0000313" key="1">
    <source>
        <dbReference type="EMBL" id="GEN23131.1"/>
    </source>
</evidence>